<name>A0ABQ3G5E4_9BURK</name>
<organism evidence="1 2">
    <name type="scientific">Pseudorhodoferax aquiterrae</name>
    <dbReference type="NCBI Taxonomy" id="747304"/>
    <lineage>
        <taxon>Bacteria</taxon>
        <taxon>Pseudomonadati</taxon>
        <taxon>Pseudomonadota</taxon>
        <taxon>Betaproteobacteria</taxon>
        <taxon>Burkholderiales</taxon>
        <taxon>Comamonadaceae</taxon>
    </lineage>
</organism>
<dbReference type="InterPro" id="IPR010323">
    <property type="entry name" value="DUF924"/>
</dbReference>
<dbReference type="EMBL" id="BMYK01000014">
    <property type="protein sequence ID" value="GHC91329.1"/>
    <property type="molecule type" value="Genomic_DNA"/>
</dbReference>
<dbReference type="Proteomes" id="UP000626210">
    <property type="component" value="Unassembled WGS sequence"/>
</dbReference>
<dbReference type="RefSeq" id="WP_189688681.1">
    <property type="nucleotide sequence ID" value="NZ_BMYK01000014.1"/>
</dbReference>
<dbReference type="SUPFAM" id="SSF48452">
    <property type="entry name" value="TPR-like"/>
    <property type="match status" value="1"/>
</dbReference>
<protein>
    <recommendedName>
        <fullName evidence="3">DUF924 family protein</fullName>
    </recommendedName>
</protein>
<comment type="caution">
    <text evidence="1">The sequence shown here is derived from an EMBL/GenBank/DDBJ whole genome shotgun (WGS) entry which is preliminary data.</text>
</comment>
<sequence>MPRKPSPPEHDPVPPAQAAAVVQFWRDAGSARWFAKDAAFDRAFRERFHDLHFAAAARRCDAWVATAEGALALLLLLDQYPRNSFRGTGHMYATDPLARMFCRQALDAGLDRQVPQDLRLFFYLPLSHSEHLPDQERALALNRALGEPFASHAQGHLDIVARFGRFPHRNAMLGRATTVAEQAFLAEGGFSG</sequence>
<evidence type="ECO:0000313" key="2">
    <source>
        <dbReference type="Proteomes" id="UP000626210"/>
    </source>
</evidence>
<accession>A0ABQ3G5E4</accession>
<dbReference type="Gene3D" id="1.20.58.320">
    <property type="entry name" value="TPR-like"/>
    <property type="match status" value="1"/>
</dbReference>
<keyword evidence="2" id="KW-1185">Reference proteome</keyword>
<evidence type="ECO:0008006" key="3">
    <source>
        <dbReference type="Google" id="ProtNLM"/>
    </source>
</evidence>
<dbReference type="InterPro" id="IPR011990">
    <property type="entry name" value="TPR-like_helical_dom_sf"/>
</dbReference>
<reference evidence="2" key="1">
    <citation type="journal article" date="2019" name="Int. J. Syst. Evol. Microbiol.">
        <title>The Global Catalogue of Microorganisms (GCM) 10K type strain sequencing project: providing services to taxonomists for standard genome sequencing and annotation.</title>
        <authorList>
            <consortium name="The Broad Institute Genomics Platform"/>
            <consortium name="The Broad Institute Genome Sequencing Center for Infectious Disease"/>
            <person name="Wu L."/>
            <person name="Ma J."/>
        </authorList>
    </citation>
    <scope>NUCLEOTIDE SEQUENCE [LARGE SCALE GENOMIC DNA]</scope>
    <source>
        <strain evidence="2">KCTC 23314</strain>
    </source>
</reference>
<dbReference type="Gene3D" id="1.25.40.10">
    <property type="entry name" value="Tetratricopeptide repeat domain"/>
    <property type="match status" value="1"/>
</dbReference>
<gene>
    <name evidence="1" type="ORF">GCM10007320_40240</name>
</gene>
<evidence type="ECO:0000313" key="1">
    <source>
        <dbReference type="EMBL" id="GHC91329.1"/>
    </source>
</evidence>
<proteinExistence type="predicted"/>
<dbReference type="Pfam" id="PF06041">
    <property type="entry name" value="DUF924"/>
    <property type="match status" value="1"/>
</dbReference>